<reference evidence="1" key="2">
    <citation type="submission" date="2020-09" db="EMBL/GenBank/DDBJ databases">
        <authorList>
            <person name="Sun Q."/>
            <person name="Zhou Y."/>
        </authorList>
    </citation>
    <scope>NUCLEOTIDE SEQUENCE</scope>
    <source>
        <strain evidence="1">CGMCC 1.16067</strain>
    </source>
</reference>
<dbReference type="RefSeq" id="WP_188777490.1">
    <property type="nucleotide sequence ID" value="NZ_BMKQ01000001.1"/>
</dbReference>
<protein>
    <submittedName>
        <fullName evidence="1">Uncharacterized protein</fullName>
    </submittedName>
</protein>
<reference evidence="1" key="1">
    <citation type="journal article" date="2014" name="Int. J. Syst. Evol. Microbiol.">
        <title>Complete genome sequence of Corynebacterium casei LMG S-19264T (=DSM 44701T), isolated from a smear-ripened cheese.</title>
        <authorList>
            <consortium name="US DOE Joint Genome Institute (JGI-PGF)"/>
            <person name="Walter F."/>
            <person name="Albersmeier A."/>
            <person name="Kalinowski J."/>
            <person name="Ruckert C."/>
        </authorList>
    </citation>
    <scope>NUCLEOTIDE SEQUENCE</scope>
    <source>
        <strain evidence="1">CGMCC 1.16067</strain>
    </source>
</reference>
<sequence>MTNSLVHDLDVLHAGYVSAVNNAVADGDLALAEELAAGYEHDAIEMMAAREGLEHLLPLRRVPPRSRLRTVVARALGRAA</sequence>
<dbReference type="Proteomes" id="UP000649179">
    <property type="component" value="Unassembled WGS sequence"/>
</dbReference>
<accession>A0A917F165</accession>
<evidence type="ECO:0000313" key="1">
    <source>
        <dbReference type="EMBL" id="GGF32503.1"/>
    </source>
</evidence>
<name>A0A917F165_9ACTN</name>
<evidence type="ECO:0000313" key="2">
    <source>
        <dbReference type="Proteomes" id="UP000649179"/>
    </source>
</evidence>
<organism evidence="1 2">
    <name type="scientific">Marmoricola endophyticus</name>
    <dbReference type="NCBI Taxonomy" id="2040280"/>
    <lineage>
        <taxon>Bacteria</taxon>
        <taxon>Bacillati</taxon>
        <taxon>Actinomycetota</taxon>
        <taxon>Actinomycetes</taxon>
        <taxon>Propionibacteriales</taxon>
        <taxon>Nocardioidaceae</taxon>
        <taxon>Marmoricola</taxon>
    </lineage>
</organism>
<keyword evidence="2" id="KW-1185">Reference proteome</keyword>
<proteinExistence type="predicted"/>
<gene>
    <name evidence="1" type="ORF">GCM10011519_02380</name>
</gene>
<comment type="caution">
    <text evidence="1">The sequence shown here is derived from an EMBL/GenBank/DDBJ whole genome shotgun (WGS) entry which is preliminary data.</text>
</comment>
<dbReference type="EMBL" id="BMKQ01000001">
    <property type="protein sequence ID" value="GGF32503.1"/>
    <property type="molecule type" value="Genomic_DNA"/>
</dbReference>
<dbReference type="AlphaFoldDB" id="A0A917F165"/>